<keyword evidence="2" id="KW-1185">Reference proteome</keyword>
<reference evidence="2" key="2">
    <citation type="journal article" date="2018" name="Plant J.">
        <title>The Sorghum bicolor reference genome: improved assembly, gene annotations, a transcriptome atlas, and signatures of genome organization.</title>
        <authorList>
            <person name="McCormick R.F."/>
            <person name="Truong S.K."/>
            <person name="Sreedasyam A."/>
            <person name="Jenkins J."/>
            <person name="Shu S."/>
            <person name="Sims D."/>
            <person name="Kennedy M."/>
            <person name="Amirebrahimi M."/>
            <person name="Weers B.D."/>
            <person name="McKinley B."/>
            <person name="Mattison A."/>
            <person name="Morishige D.T."/>
            <person name="Grimwood J."/>
            <person name="Schmutz J."/>
            <person name="Mullet J.E."/>
        </authorList>
    </citation>
    <scope>NUCLEOTIDE SEQUENCE [LARGE SCALE GENOMIC DNA]</scope>
    <source>
        <strain evidence="2">cv. BTx623</strain>
    </source>
</reference>
<sequence>MCLPVRYILEASPNRVSSHPDPKTPRSSWSAGSLISSSLLLTSLLGFGSPSPYSDLSKETKNIPNFSISSFMGKETSRIKSLVPSNACTVDTVPGLVFLYSVFSVCKIARDSEMVTRELTECPAEEHDWQNKY</sequence>
<gene>
    <name evidence="1" type="ORF">SORBI_3005G038450</name>
</gene>
<evidence type="ECO:0000313" key="2">
    <source>
        <dbReference type="Proteomes" id="UP000000768"/>
    </source>
</evidence>
<name>A0A1Z5RH13_SORBI</name>
<dbReference type="Proteomes" id="UP000000768">
    <property type="component" value="Chromosome 5"/>
</dbReference>
<accession>A0A1Z5RH13</accession>
<reference evidence="1 2" key="1">
    <citation type="journal article" date="2009" name="Nature">
        <title>The Sorghum bicolor genome and the diversification of grasses.</title>
        <authorList>
            <person name="Paterson A.H."/>
            <person name="Bowers J.E."/>
            <person name="Bruggmann R."/>
            <person name="Dubchak I."/>
            <person name="Grimwood J."/>
            <person name="Gundlach H."/>
            <person name="Haberer G."/>
            <person name="Hellsten U."/>
            <person name="Mitros T."/>
            <person name="Poliakov A."/>
            <person name="Schmutz J."/>
            <person name="Spannagl M."/>
            <person name="Tang H."/>
            <person name="Wang X."/>
            <person name="Wicker T."/>
            <person name="Bharti A.K."/>
            <person name="Chapman J."/>
            <person name="Feltus F.A."/>
            <person name="Gowik U."/>
            <person name="Grigoriev I.V."/>
            <person name="Lyons E."/>
            <person name="Maher C.A."/>
            <person name="Martis M."/>
            <person name="Narechania A."/>
            <person name="Otillar R.P."/>
            <person name="Penning B.W."/>
            <person name="Salamov A.A."/>
            <person name="Wang Y."/>
            <person name="Zhang L."/>
            <person name="Carpita N.C."/>
            <person name="Freeling M."/>
            <person name="Gingle A.R."/>
            <person name="Hash C.T."/>
            <person name="Keller B."/>
            <person name="Klein P."/>
            <person name="Kresovich S."/>
            <person name="McCann M.C."/>
            <person name="Ming R."/>
            <person name="Peterson D.G."/>
            <person name="Mehboob-ur-Rahman"/>
            <person name="Ware D."/>
            <person name="Westhoff P."/>
            <person name="Mayer K.F."/>
            <person name="Messing J."/>
            <person name="Rokhsar D.S."/>
        </authorList>
    </citation>
    <scope>NUCLEOTIDE SEQUENCE [LARGE SCALE GENOMIC DNA]</scope>
    <source>
        <strain evidence="2">cv. BTx623</strain>
    </source>
</reference>
<protein>
    <submittedName>
        <fullName evidence="1">Uncharacterized protein</fullName>
    </submittedName>
</protein>
<organism evidence="1 2">
    <name type="scientific">Sorghum bicolor</name>
    <name type="common">Sorghum</name>
    <name type="synonym">Sorghum vulgare</name>
    <dbReference type="NCBI Taxonomy" id="4558"/>
    <lineage>
        <taxon>Eukaryota</taxon>
        <taxon>Viridiplantae</taxon>
        <taxon>Streptophyta</taxon>
        <taxon>Embryophyta</taxon>
        <taxon>Tracheophyta</taxon>
        <taxon>Spermatophyta</taxon>
        <taxon>Magnoliopsida</taxon>
        <taxon>Liliopsida</taxon>
        <taxon>Poales</taxon>
        <taxon>Poaceae</taxon>
        <taxon>PACMAD clade</taxon>
        <taxon>Panicoideae</taxon>
        <taxon>Andropogonodae</taxon>
        <taxon>Andropogoneae</taxon>
        <taxon>Sorghinae</taxon>
        <taxon>Sorghum</taxon>
    </lineage>
</organism>
<dbReference type="InParanoid" id="A0A1Z5RH13"/>
<dbReference type="Gramene" id="OQU82889">
    <property type="protein sequence ID" value="OQU82889"/>
    <property type="gene ID" value="SORBI_3005G038450"/>
</dbReference>
<evidence type="ECO:0000313" key="1">
    <source>
        <dbReference type="EMBL" id="OQU82889.1"/>
    </source>
</evidence>
<dbReference type="EMBL" id="CM000764">
    <property type="protein sequence ID" value="OQU82889.1"/>
    <property type="molecule type" value="Genomic_DNA"/>
</dbReference>
<dbReference type="AlphaFoldDB" id="A0A1Z5RH13"/>
<proteinExistence type="predicted"/>